<evidence type="ECO:0000313" key="5">
    <source>
        <dbReference type="Proteomes" id="UP000074108"/>
    </source>
</evidence>
<dbReference type="InterPro" id="IPR011234">
    <property type="entry name" value="Fumarylacetoacetase-like_C"/>
</dbReference>
<dbReference type="RefSeq" id="WP_059350527.1">
    <property type="nucleotide sequence ID" value="NZ_LDYG01000020.1"/>
</dbReference>
<dbReference type="SUPFAM" id="SSF56529">
    <property type="entry name" value="FAH"/>
    <property type="match status" value="1"/>
</dbReference>
<dbReference type="Pfam" id="PF01557">
    <property type="entry name" value="FAA_hydrolase"/>
    <property type="match status" value="1"/>
</dbReference>
<dbReference type="OrthoDB" id="9805307at2"/>
<organism evidence="4 5">
    <name type="scientific">Bacillus coahuilensis p1.1.43</name>
    <dbReference type="NCBI Taxonomy" id="1150625"/>
    <lineage>
        <taxon>Bacteria</taxon>
        <taxon>Bacillati</taxon>
        <taxon>Bacillota</taxon>
        <taxon>Bacilli</taxon>
        <taxon>Bacillales</taxon>
        <taxon>Bacillaceae</taxon>
        <taxon>Bacillus</taxon>
    </lineage>
</organism>
<dbReference type="Proteomes" id="UP000074108">
    <property type="component" value="Unassembled WGS sequence"/>
</dbReference>
<keyword evidence="2" id="KW-0479">Metal-binding</keyword>
<sequence length="275" mass="30690">MKLVSYQYQKKSGIGIVEGEHVIPLSDGISMLEVMERGFDVYAKEEPIPLQECQLFSPIDRPRKNILCVGRNYYDHALEMGGEQGVPEELVVFTKASTSIIGHKDTIIVSHNLTNQLDYEGELAVIIGREGKSIPKEKAMEYVFGYTILNDITARDLQKKHGQFFLGKSMDTFCPLGPVIVTKDEIEDPHQLMLETFVNGEKRQSSSTSKMMRKIEELISEISSVLTLERGDVIATGTPAGVGKGFHPPKFLKDGDQVTVKIEKIGELVNNVKFN</sequence>
<name>A0A147KAK6_9BACI</name>
<dbReference type="PANTHER" id="PTHR11820:SF7">
    <property type="entry name" value="ACYLPYRUVASE FAHD1, MITOCHONDRIAL"/>
    <property type="match status" value="1"/>
</dbReference>
<proteinExistence type="inferred from homology"/>
<gene>
    <name evidence="4" type="ORF">Q75_04420</name>
</gene>
<dbReference type="GO" id="GO:0046872">
    <property type="term" value="F:metal ion binding"/>
    <property type="evidence" value="ECO:0007669"/>
    <property type="project" value="UniProtKB-KW"/>
</dbReference>
<evidence type="ECO:0000256" key="2">
    <source>
        <dbReference type="ARBA" id="ARBA00022723"/>
    </source>
</evidence>
<dbReference type="GO" id="GO:0016853">
    <property type="term" value="F:isomerase activity"/>
    <property type="evidence" value="ECO:0007669"/>
    <property type="project" value="UniProtKB-ARBA"/>
</dbReference>
<comment type="caution">
    <text evidence="4">The sequence shown here is derived from an EMBL/GenBank/DDBJ whole genome shotgun (WGS) entry which is preliminary data.</text>
</comment>
<reference evidence="4 5" key="1">
    <citation type="journal article" date="2016" name="Front. Microbiol.">
        <title>Microevolution Analysis of Bacillus coahuilensis Unveils Differences in Phosphorus Acquisition Strategies and Their Regulation.</title>
        <authorList>
            <person name="Gomez-Lunar Z."/>
            <person name="Hernandez-Gonzalez I."/>
            <person name="Rodriguez-Torres M.D."/>
            <person name="Souza V."/>
            <person name="Olmedo-Alvarez G."/>
        </authorList>
    </citation>
    <scope>NUCLEOTIDE SEQUENCE [LARGE SCALE GENOMIC DNA]</scope>
    <source>
        <strain evidence="5">p1.1.43</strain>
    </source>
</reference>
<keyword evidence="5" id="KW-1185">Reference proteome</keyword>
<evidence type="ECO:0000313" key="4">
    <source>
        <dbReference type="EMBL" id="KUP07750.1"/>
    </source>
</evidence>
<dbReference type="GO" id="GO:0018773">
    <property type="term" value="F:acetylpyruvate hydrolase activity"/>
    <property type="evidence" value="ECO:0007669"/>
    <property type="project" value="TreeGrafter"/>
</dbReference>
<evidence type="ECO:0000256" key="1">
    <source>
        <dbReference type="ARBA" id="ARBA00010211"/>
    </source>
</evidence>
<dbReference type="InterPro" id="IPR036663">
    <property type="entry name" value="Fumarylacetoacetase_C_sf"/>
</dbReference>
<dbReference type="GO" id="GO:0019752">
    <property type="term" value="P:carboxylic acid metabolic process"/>
    <property type="evidence" value="ECO:0007669"/>
    <property type="project" value="UniProtKB-ARBA"/>
</dbReference>
<dbReference type="AlphaFoldDB" id="A0A147KAK6"/>
<dbReference type="EMBL" id="LDYG01000020">
    <property type="protein sequence ID" value="KUP07750.1"/>
    <property type="molecule type" value="Genomic_DNA"/>
</dbReference>
<dbReference type="STRING" id="1150625.Q75_04420"/>
<dbReference type="FunFam" id="3.90.850.10:FF:000002">
    <property type="entry name" value="2-hydroxyhepta-2,4-diene-1,7-dioate isomerase"/>
    <property type="match status" value="1"/>
</dbReference>
<dbReference type="PATRIC" id="fig|1150625.3.peg.923"/>
<evidence type="ECO:0000259" key="3">
    <source>
        <dbReference type="Pfam" id="PF01557"/>
    </source>
</evidence>
<feature type="domain" description="Fumarylacetoacetase-like C-terminal" evidence="3">
    <location>
        <begin position="66"/>
        <end position="272"/>
    </location>
</feature>
<dbReference type="Gene3D" id="3.90.850.10">
    <property type="entry name" value="Fumarylacetoacetase-like, C-terminal domain"/>
    <property type="match status" value="1"/>
</dbReference>
<protein>
    <recommendedName>
        <fullName evidence="3">Fumarylacetoacetase-like C-terminal domain-containing protein</fullName>
    </recommendedName>
</protein>
<comment type="similarity">
    <text evidence="1">Belongs to the FAH family.</text>
</comment>
<accession>A0A147KAK6</accession>
<dbReference type="PANTHER" id="PTHR11820">
    <property type="entry name" value="ACYLPYRUVASE"/>
    <property type="match status" value="1"/>
</dbReference>